<dbReference type="PANTHER" id="PTHR30246">
    <property type="entry name" value="2-KETO-3-DEOXY-6-PHOSPHOGLUCONATE ALDOLASE"/>
    <property type="match status" value="1"/>
</dbReference>
<dbReference type="PANTHER" id="PTHR30246:SF1">
    <property type="entry name" value="2-DEHYDRO-3-DEOXY-6-PHOSPHOGALACTONATE ALDOLASE-RELATED"/>
    <property type="match status" value="1"/>
</dbReference>
<evidence type="ECO:0000256" key="3">
    <source>
        <dbReference type="ARBA" id="ARBA00011233"/>
    </source>
</evidence>
<dbReference type="AlphaFoldDB" id="A0A129AML4"/>
<dbReference type="SUPFAM" id="SSF51569">
    <property type="entry name" value="Aldolase"/>
    <property type="match status" value="1"/>
</dbReference>
<dbReference type="InterPro" id="IPR000887">
    <property type="entry name" value="Aldlse_KDPG_KHG"/>
</dbReference>
<evidence type="ECO:0000256" key="5">
    <source>
        <dbReference type="ARBA" id="ARBA00023277"/>
    </source>
</evidence>
<reference evidence="6" key="2">
    <citation type="submission" date="2022-12" db="EMBL/GenBank/DDBJ databases">
        <title>Comparative genomics of Legionella pneumophila isolates from the West Bank and Germany support molecular epidemiology of Legionnaires disease.</title>
        <authorList>
            <person name="Zayed A.R."/>
            <person name="Bitar D.M."/>
            <person name="Steinert M."/>
            <person name="Lueck C."/>
            <person name="Brettar I."/>
            <person name="Hoefle M.G."/>
            <person name="Bunk B."/>
        </authorList>
    </citation>
    <scope>NUCLEOTIDE SEQUENCE</scope>
    <source>
        <strain evidence="6">H23</strain>
    </source>
</reference>
<proteinExistence type="inferred from homology"/>
<organism evidence="6 9">
    <name type="scientific">Legionella pneumophila</name>
    <dbReference type="NCBI Taxonomy" id="446"/>
    <lineage>
        <taxon>Bacteria</taxon>
        <taxon>Pseudomonadati</taxon>
        <taxon>Pseudomonadota</taxon>
        <taxon>Gammaproteobacteria</taxon>
        <taxon>Legionellales</taxon>
        <taxon>Legionellaceae</taxon>
        <taxon>Legionella</taxon>
    </lineage>
</organism>
<accession>A0A129AML4</accession>
<name>A0A129AML4_LEGPN</name>
<evidence type="ECO:0000313" key="6">
    <source>
        <dbReference type="EMBL" id="MCZ4718228.1"/>
    </source>
</evidence>
<dbReference type="GO" id="GO:0016829">
    <property type="term" value="F:lyase activity"/>
    <property type="evidence" value="ECO:0007669"/>
    <property type="project" value="UniProtKB-KW"/>
</dbReference>
<dbReference type="Pfam" id="PF01081">
    <property type="entry name" value="Aldolase"/>
    <property type="match status" value="1"/>
</dbReference>
<dbReference type="RefSeq" id="WP_011946028.1">
    <property type="nucleotide sequence ID" value="NZ_BAZA01000007.1"/>
</dbReference>
<dbReference type="Gene3D" id="3.20.20.70">
    <property type="entry name" value="Aldolase class I"/>
    <property type="match status" value="1"/>
</dbReference>
<evidence type="ECO:0000256" key="1">
    <source>
        <dbReference type="ARBA" id="ARBA00004761"/>
    </source>
</evidence>
<keyword evidence="5" id="KW-0119">Carbohydrate metabolism</keyword>
<dbReference type="Proteomes" id="UP001071279">
    <property type="component" value="Unassembled WGS sequence"/>
</dbReference>
<reference evidence="7 8" key="1">
    <citation type="submission" date="2018-06" db="EMBL/GenBank/DDBJ databases">
        <authorList>
            <consortium name="Pathogen Informatics"/>
            <person name="Doyle S."/>
        </authorList>
    </citation>
    <scope>NUCLEOTIDE SEQUENCE [LARGE SCALE GENOMIC DNA]</scope>
    <source>
        <strain evidence="7 8">NCTC12000</strain>
    </source>
</reference>
<gene>
    <name evidence="7" type="primary">eda_2</name>
    <name evidence="7" type="ORF">NCTC12000_01097</name>
    <name evidence="6" type="ORF">O6C86_03225</name>
</gene>
<keyword evidence="4" id="KW-0456">Lyase</keyword>
<evidence type="ECO:0000256" key="2">
    <source>
        <dbReference type="ARBA" id="ARBA00006906"/>
    </source>
</evidence>
<dbReference type="EMBL" id="JAPXIC010000014">
    <property type="protein sequence ID" value="MCZ4718228.1"/>
    <property type="molecule type" value="Genomic_DNA"/>
</dbReference>
<dbReference type="OMA" id="EINCSEQ"/>
<comment type="similarity">
    <text evidence="2">Belongs to the KHG/KDPG aldolase family.</text>
</comment>
<evidence type="ECO:0000313" key="9">
    <source>
        <dbReference type="Proteomes" id="UP001071279"/>
    </source>
</evidence>
<evidence type="ECO:0000313" key="8">
    <source>
        <dbReference type="Proteomes" id="UP000254631"/>
    </source>
</evidence>
<comment type="pathway">
    <text evidence="1">Carbohydrate acid metabolism.</text>
</comment>
<comment type="subunit">
    <text evidence="3">Homotrimer.</text>
</comment>
<evidence type="ECO:0000256" key="4">
    <source>
        <dbReference type="ARBA" id="ARBA00023239"/>
    </source>
</evidence>
<evidence type="ECO:0000313" key="7">
    <source>
        <dbReference type="EMBL" id="STX79109.1"/>
    </source>
</evidence>
<sequence>MIIEKILGNQSVIISLDIDNFLFDRLDQIANSDLDLVEINSSDTNLLVKIKTQYPSLKIGAGGIIDTQQLEQCYQAGVHFASSPGFLASIAQTASVYSMCYFPSVATISEAMAAANIGFKQVRPYPANLTFCNALSKYLPGLNLFPAEIDWNEAELFLNLPAVAAVIIHNPDHKQLNGLARLAQSII</sequence>
<protein>
    <submittedName>
        <fullName evidence="7">Eda 2-dehydro-3-deoxy-phosphogluconate aldolase</fullName>
    </submittedName>
    <submittedName>
        <fullName evidence="6">Multidrug DMT transporter permease</fullName>
    </submittedName>
</protein>
<dbReference type="Proteomes" id="UP000254631">
    <property type="component" value="Unassembled WGS sequence"/>
</dbReference>
<dbReference type="EMBL" id="UGOL01000001">
    <property type="protein sequence ID" value="STX79109.1"/>
    <property type="molecule type" value="Genomic_DNA"/>
</dbReference>
<dbReference type="InterPro" id="IPR013785">
    <property type="entry name" value="Aldolase_TIM"/>
</dbReference>